<evidence type="ECO:0000313" key="3">
    <source>
        <dbReference type="EMBL" id="KAJ8993933.1"/>
    </source>
</evidence>
<dbReference type="AlphaFoldDB" id="A0AAN6EZ31"/>
<feature type="domain" description="NTF2-like" evidence="2">
    <location>
        <begin position="36"/>
        <end position="173"/>
    </location>
</feature>
<name>A0AAN6EZ31_EXODE</name>
<sequence length="179" mass="19587">MHVPFFLATTFTMLAGSALAQAGRPWSDWPGNRHSCLNDTGVAYLINGYTYLLEHPGGPDFNITANTILSDAFFVSSDSINTLSQRPLGQLAYPSKEAFIASQFVTPPLPVVETLATFHNCDSISWRWNASGIGSNQYEIKGLINFDVNVTTLQINGVYSEFNTAAFQADLGNPECQQK</sequence>
<dbReference type="InterPro" id="IPR058645">
    <property type="entry name" value="NTF2-like_dom_7"/>
</dbReference>
<comment type="caution">
    <text evidence="3">The sequence shown here is derived from an EMBL/GenBank/DDBJ whole genome shotgun (WGS) entry which is preliminary data.</text>
</comment>
<organism evidence="3 4">
    <name type="scientific">Exophiala dermatitidis</name>
    <name type="common">Black yeast-like fungus</name>
    <name type="synonym">Wangiella dermatitidis</name>
    <dbReference type="NCBI Taxonomy" id="5970"/>
    <lineage>
        <taxon>Eukaryota</taxon>
        <taxon>Fungi</taxon>
        <taxon>Dikarya</taxon>
        <taxon>Ascomycota</taxon>
        <taxon>Pezizomycotina</taxon>
        <taxon>Eurotiomycetes</taxon>
        <taxon>Chaetothyriomycetidae</taxon>
        <taxon>Chaetothyriales</taxon>
        <taxon>Herpotrichiellaceae</taxon>
        <taxon>Exophiala</taxon>
    </lineage>
</organism>
<feature type="chain" id="PRO_5042907504" description="NTF2-like domain-containing protein" evidence="1">
    <location>
        <begin position="21"/>
        <end position="179"/>
    </location>
</feature>
<evidence type="ECO:0000259" key="2">
    <source>
        <dbReference type="Pfam" id="PF26534"/>
    </source>
</evidence>
<dbReference type="EMBL" id="JAJGCB010000003">
    <property type="protein sequence ID" value="KAJ8993933.1"/>
    <property type="molecule type" value="Genomic_DNA"/>
</dbReference>
<gene>
    <name evidence="3" type="ORF">HRR80_002436</name>
</gene>
<evidence type="ECO:0000256" key="1">
    <source>
        <dbReference type="SAM" id="SignalP"/>
    </source>
</evidence>
<reference evidence="3" key="1">
    <citation type="submission" date="2023-01" db="EMBL/GenBank/DDBJ databases">
        <title>Exophiala dermititidis isolated from Cystic Fibrosis Patient.</title>
        <authorList>
            <person name="Kurbessoian T."/>
            <person name="Crocker A."/>
            <person name="Murante D."/>
            <person name="Hogan D.A."/>
            <person name="Stajich J.E."/>
        </authorList>
    </citation>
    <scope>NUCLEOTIDE SEQUENCE</scope>
    <source>
        <strain evidence="3">Ex8</strain>
    </source>
</reference>
<protein>
    <recommendedName>
        <fullName evidence="2">NTF2-like domain-containing protein</fullName>
    </recommendedName>
</protein>
<accession>A0AAN6EZ31</accession>
<feature type="signal peptide" evidence="1">
    <location>
        <begin position="1"/>
        <end position="20"/>
    </location>
</feature>
<dbReference type="Pfam" id="PF26534">
    <property type="entry name" value="NTF2_7"/>
    <property type="match status" value="1"/>
</dbReference>
<evidence type="ECO:0000313" key="4">
    <source>
        <dbReference type="Proteomes" id="UP001161757"/>
    </source>
</evidence>
<keyword evidence="1" id="KW-0732">Signal</keyword>
<proteinExistence type="predicted"/>
<dbReference type="Proteomes" id="UP001161757">
    <property type="component" value="Unassembled WGS sequence"/>
</dbReference>